<dbReference type="GO" id="GO:0016887">
    <property type="term" value="F:ATP hydrolysis activity"/>
    <property type="evidence" value="ECO:0007669"/>
    <property type="project" value="InterPro"/>
</dbReference>
<feature type="domain" description="P-type ATPase A" evidence="11">
    <location>
        <begin position="231"/>
        <end position="329"/>
    </location>
</feature>
<name>A0A0D1BU49_CLOBO</name>
<gene>
    <name evidence="12" type="ORF">N495_06855</name>
</gene>
<evidence type="ECO:0000256" key="2">
    <source>
        <dbReference type="ARBA" id="ARBA00006024"/>
    </source>
</evidence>
<evidence type="ECO:0000256" key="6">
    <source>
        <dbReference type="ARBA" id="ARBA00022989"/>
    </source>
</evidence>
<sequence>MKKNKKVPLFKCNVIHSLPGRVRIGCRALKYLKDYEKNIEKRIAKINVIKSVKVNILTENVLINYKNDIVDQENVLAFIEEVLSYYTVEAHKKEREAFAKKTVKEREIQQESLPHMIKRIGIATGALAYSVIKKDENIGLPLYKKFTTVPALTSLYLSYPFFKSGISSLKEDLRPNADALTVSSIIASLLAGNGVSSLMIILLSDIAELLTSYTMVQTRKSIEDMLSLKEEYAWKQIEDGSVSKVKIESLKPEDLVIVHAGEKITVDGQVVCGEAVVDQSSVTGEFIPVIKKEKDSVFAGTLVKNGDITIKTEKAGDKTVVSRIVHLVEDAVYQRAPIQNYADQFSSYLIPFNFLFAGITYLATKSSSRALNMLVIDFSCGIRLSTAAAFSAAINTAVRNGVLIKGGNYIEALSKADTLILDKTGTLTEGRPEVKTIIKAKDYMDEKEILALAAAAEEVSKHPMAVAVLNKARALALEIPKHKDTKNHISRGIETIVGEDLIRVGSKNFMIENKIDVSFMEEKLEKNFTTGQNIIYVSKNKKLLGSIIIEDKMRENMKKSLNNLRYQGINEMILLTGDTKEQAETVATKMGVDSFEAELLPEDKAKAILKLQSKGSGVIMIGDGVNDAPALSYADVGISLGKGTTDVAMETSDITVQLDNPMVIPEITVMSKKTMDIISENFGIVLSINSLGLILGAAGVLPVFWGAVLHNSSTIFVVANSLRLFFYNFERSI</sequence>
<evidence type="ECO:0000256" key="8">
    <source>
        <dbReference type="ARBA" id="ARBA00039103"/>
    </source>
</evidence>
<evidence type="ECO:0000313" key="13">
    <source>
        <dbReference type="Proteomes" id="UP000032250"/>
    </source>
</evidence>
<evidence type="ECO:0000256" key="7">
    <source>
        <dbReference type="ARBA" id="ARBA00023136"/>
    </source>
</evidence>
<keyword evidence="10" id="KW-0547">Nucleotide-binding</keyword>
<keyword evidence="4 10" id="KW-0812">Transmembrane</keyword>
<dbReference type="InterPro" id="IPR044492">
    <property type="entry name" value="P_typ_ATPase_HD_dom"/>
</dbReference>
<dbReference type="Gene3D" id="3.40.1110.10">
    <property type="entry name" value="Calcium-transporting ATPase, cytoplasmic domain N"/>
    <property type="match status" value="1"/>
</dbReference>
<keyword evidence="10" id="KW-0067">ATP-binding</keyword>
<feature type="transmembrane region" description="Helical" evidence="10">
    <location>
        <begin position="682"/>
        <end position="705"/>
    </location>
</feature>
<dbReference type="RefSeq" id="WP_042385257.1">
    <property type="nucleotide sequence ID" value="NZ_JXSU01000007.1"/>
</dbReference>
<dbReference type="NCBIfam" id="TIGR01494">
    <property type="entry name" value="ATPase_P-type"/>
    <property type="match status" value="1"/>
</dbReference>
<dbReference type="SFLD" id="SFLDG00002">
    <property type="entry name" value="C1.7:_P-type_atpase_like"/>
    <property type="match status" value="1"/>
</dbReference>
<dbReference type="SFLD" id="SFLDS00003">
    <property type="entry name" value="Haloacid_Dehalogenase"/>
    <property type="match status" value="1"/>
</dbReference>
<keyword evidence="3" id="KW-0104">Cadmium</keyword>
<dbReference type="PRINTS" id="PR00941">
    <property type="entry name" value="CDATPASE"/>
</dbReference>
<dbReference type="GO" id="GO:0005524">
    <property type="term" value="F:ATP binding"/>
    <property type="evidence" value="ECO:0007669"/>
    <property type="project" value="UniProtKB-UniRule"/>
</dbReference>
<evidence type="ECO:0000256" key="9">
    <source>
        <dbReference type="ARBA" id="ARBA00049338"/>
    </source>
</evidence>
<dbReference type="AlphaFoldDB" id="A0A0D1BU49"/>
<evidence type="ECO:0000313" key="12">
    <source>
        <dbReference type="EMBL" id="KIS23317.1"/>
    </source>
</evidence>
<dbReference type="Gene3D" id="3.40.50.1000">
    <property type="entry name" value="HAD superfamily/HAD-like"/>
    <property type="match status" value="1"/>
</dbReference>
<dbReference type="InterPro" id="IPR023214">
    <property type="entry name" value="HAD_sf"/>
</dbReference>
<evidence type="ECO:0000259" key="11">
    <source>
        <dbReference type="Pfam" id="PF00122"/>
    </source>
</evidence>
<dbReference type="PROSITE" id="PS00154">
    <property type="entry name" value="ATPASE_E1_E2"/>
    <property type="match status" value="1"/>
</dbReference>
<dbReference type="InterPro" id="IPR001757">
    <property type="entry name" value="P_typ_ATPase"/>
</dbReference>
<comment type="similarity">
    <text evidence="2 10">Belongs to the cation transport ATPase (P-type) (TC 3.A.3) family. Type IB subfamily.</text>
</comment>
<dbReference type="SFLD" id="SFLDF00027">
    <property type="entry name" value="p-type_atpase"/>
    <property type="match status" value="1"/>
</dbReference>
<dbReference type="PROSITE" id="PS01229">
    <property type="entry name" value="COF_2"/>
    <property type="match status" value="1"/>
</dbReference>
<dbReference type="EMBL" id="JXSU01000007">
    <property type="protein sequence ID" value="KIS23317.1"/>
    <property type="molecule type" value="Genomic_DNA"/>
</dbReference>
<dbReference type="InterPro" id="IPR051014">
    <property type="entry name" value="Cation_Transport_ATPase_IB"/>
</dbReference>
<reference evidence="12 13" key="1">
    <citation type="submission" date="2014-06" db="EMBL/GenBank/DDBJ databases">
        <title>Genome characterization of distinct group I Clostridium botulinum lineages.</title>
        <authorList>
            <person name="Giordani F."/>
            <person name="Anselmo A."/>
            <person name="Fillo S."/>
            <person name="Palozzi A.M."/>
            <person name="Fortunato A."/>
            <person name="Gentile B."/>
            <person name="Ciammaruconi A."/>
            <person name="Anniballi F."/>
            <person name="De Medici D."/>
            <person name="Lista F."/>
        </authorList>
    </citation>
    <scope>NUCLEOTIDE SEQUENCE [LARGE SCALE GENOMIC DNA]</scope>
    <source>
        <strain evidence="12 13">B2 450</strain>
    </source>
</reference>
<comment type="subcellular location">
    <subcellularLocation>
        <location evidence="10">Cell membrane</location>
    </subcellularLocation>
    <subcellularLocation>
        <location evidence="1">Membrane</location>
        <topology evidence="1">Multi-pass membrane protein</topology>
    </subcellularLocation>
</comment>
<accession>A0A0D1BU49</accession>
<comment type="caution">
    <text evidence="12">The sequence shown here is derived from an EMBL/GenBank/DDBJ whole genome shotgun (WGS) entry which is preliminary data.</text>
</comment>
<dbReference type="InterPro" id="IPR027256">
    <property type="entry name" value="P-typ_ATPase_IB"/>
</dbReference>
<dbReference type="InterPro" id="IPR059000">
    <property type="entry name" value="ATPase_P-type_domA"/>
</dbReference>
<dbReference type="Pfam" id="PF19991">
    <property type="entry name" value="HMA_2"/>
    <property type="match status" value="1"/>
</dbReference>
<dbReference type="PATRIC" id="fig|1379739.3.peg.1706"/>
<protein>
    <recommendedName>
        <fullName evidence="8">Cd(2+)-exporting ATPase</fullName>
        <ecNumber evidence="8">7.2.2.21</ecNumber>
    </recommendedName>
</protein>
<evidence type="ECO:0000256" key="4">
    <source>
        <dbReference type="ARBA" id="ARBA00022692"/>
    </source>
</evidence>
<dbReference type="InterPro" id="IPR023299">
    <property type="entry name" value="ATPase_P-typ_cyto_dom_N"/>
</dbReference>
<dbReference type="EC" id="7.2.2.21" evidence="8"/>
<dbReference type="GO" id="GO:0005886">
    <property type="term" value="C:plasma membrane"/>
    <property type="evidence" value="ECO:0007669"/>
    <property type="project" value="UniProtKB-SubCell"/>
</dbReference>
<evidence type="ECO:0000256" key="5">
    <source>
        <dbReference type="ARBA" id="ARBA00022967"/>
    </source>
</evidence>
<dbReference type="InterPro" id="IPR008250">
    <property type="entry name" value="ATPase_P-typ_transduc_dom_A_sf"/>
</dbReference>
<dbReference type="HOGENOM" id="CLU_001771_6_3_9"/>
<dbReference type="SUPFAM" id="SSF81653">
    <property type="entry name" value="Calcium ATPase, transduction domain A"/>
    <property type="match status" value="1"/>
</dbReference>
<dbReference type="Gene3D" id="2.70.150.10">
    <property type="entry name" value="Calcium-transporting ATPase, cytoplasmic transduction domain A"/>
    <property type="match status" value="1"/>
</dbReference>
<comment type="caution">
    <text evidence="10">Lacks conserved residue(s) required for the propagation of feature annotation.</text>
</comment>
<evidence type="ECO:0000256" key="1">
    <source>
        <dbReference type="ARBA" id="ARBA00004141"/>
    </source>
</evidence>
<dbReference type="Pfam" id="PF00122">
    <property type="entry name" value="E1-E2_ATPase"/>
    <property type="match status" value="1"/>
</dbReference>
<dbReference type="InterPro" id="IPR036412">
    <property type="entry name" value="HAD-like_sf"/>
</dbReference>
<dbReference type="PANTHER" id="PTHR48085:SF5">
    <property type="entry name" value="CADMIUM_ZINC-TRANSPORTING ATPASE HMA4-RELATED"/>
    <property type="match status" value="1"/>
</dbReference>
<evidence type="ECO:0000256" key="10">
    <source>
        <dbReference type="RuleBase" id="RU362081"/>
    </source>
</evidence>
<dbReference type="PRINTS" id="PR00119">
    <property type="entry name" value="CATATPASE"/>
</dbReference>
<keyword evidence="10" id="KW-1003">Cell membrane</keyword>
<proteinExistence type="inferred from homology"/>
<dbReference type="Proteomes" id="UP000032250">
    <property type="component" value="Unassembled WGS sequence"/>
</dbReference>
<dbReference type="NCBIfam" id="TIGR01525">
    <property type="entry name" value="ATPase-IB_hvy"/>
    <property type="match status" value="1"/>
</dbReference>
<evidence type="ECO:0000256" key="3">
    <source>
        <dbReference type="ARBA" id="ARBA00022539"/>
    </source>
</evidence>
<keyword evidence="10" id="KW-0479">Metal-binding</keyword>
<dbReference type="Pfam" id="PF00702">
    <property type="entry name" value="Hydrolase"/>
    <property type="match status" value="1"/>
</dbReference>
<keyword evidence="5" id="KW-1278">Translocase</keyword>
<organism evidence="12 13">
    <name type="scientific">Clostridium botulinum B2 450</name>
    <dbReference type="NCBI Taxonomy" id="1379739"/>
    <lineage>
        <taxon>Bacteria</taxon>
        <taxon>Bacillati</taxon>
        <taxon>Bacillota</taxon>
        <taxon>Clostridia</taxon>
        <taxon>Eubacteriales</taxon>
        <taxon>Clostridiaceae</taxon>
        <taxon>Clostridium</taxon>
    </lineage>
</organism>
<dbReference type="InterPro" id="IPR018303">
    <property type="entry name" value="ATPase_P-typ_P_site"/>
</dbReference>
<keyword evidence="7 10" id="KW-0472">Membrane</keyword>
<dbReference type="SUPFAM" id="SSF56784">
    <property type="entry name" value="HAD-like"/>
    <property type="match status" value="1"/>
</dbReference>
<dbReference type="GO" id="GO:0046872">
    <property type="term" value="F:metal ion binding"/>
    <property type="evidence" value="ECO:0007669"/>
    <property type="project" value="UniProtKB-KW"/>
</dbReference>
<dbReference type="OrthoDB" id="9813266at2"/>
<comment type="catalytic activity">
    <reaction evidence="9">
        <text>Cd(2+)(in) + ATP + H2O = Cd(2+)(out) + ADP + phosphate + H(+)</text>
        <dbReference type="Rhea" id="RHEA:12132"/>
        <dbReference type="ChEBI" id="CHEBI:15377"/>
        <dbReference type="ChEBI" id="CHEBI:15378"/>
        <dbReference type="ChEBI" id="CHEBI:30616"/>
        <dbReference type="ChEBI" id="CHEBI:43474"/>
        <dbReference type="ChEBI" id="CHEBI:48775"/>
        <dbReference type="ChEBI" id="CHEBI:456216"/>
        <dbReference type="EC" id="7.2.2.21"/>
    </reaction>
</comment>
<dbReference type="GO" id="GO:0008551">
    <property type="term" value="F:P-type cadmium transporter activity"/>
    <property type="evidence" value="ECO:0007669"/>
    <property type="project" value="UniProtKB-EC"/>
</dbReference>
<dbReference type="PANTHER" id="PTHR48085">
    <property type="entry name" value="CADMIUM/ZINC-TRANSPORTING ATPASE HMA2-RELATED"/>
    <property type="match status" value="1"/>
</dbReference>
<keyword evidence="6 10" id="KW-1133">Transmembrane helix</keyword>